<dbReference type="Proteomes" id="UP000789375">
    <property type="component" value="Unassembled WGS sequence"/>
</dbReference>
<evidence type="ECO:0000313" key="1">
    <source>
        <dbReference type="EMBL" id="CAG8644246.1"/>
    </source>
</evidence>
<protein>
    <submittedName>
        <fullName evidence="1">6339_t:CDS:1</fullName>
    </submittedName>
</protein>
<dbReference type="AlphaFoldDB" id="A0A9N9H3C9"/>
<name>A0A9N9H3C9_FUNMO</name>
<reference evidence="1" key="1">
    <citation type="submission" date="2021-06" db="EMBL/GenBank/DDBJ databases">
        <authorList>
            <person name="Kallberg Y."/>
            <person name="Tangrot J."/>
            <person name="Rosling A."/>
        </authorList>
    </citation>
    <scope>NUCLEOTIDE SEQUENCE</scope>
    <source>
        <strain evidence="1">87-6 pot B 2015</strain>
    </source>
</reference>
<comment type="caution">
    <text evidence="1">The sequence shown here is derived from an EMBL/GenBank/DDBJ whole genome shotgun (WGS) entry which is preliminary data.</text>
</comment>
<gene>
    <name evidence="1" type="ORF">FMOSSE_LOCUS11151</name>
</gene>
<dbReference type="EMBL" id="CAJVPP010004133">
    <property type="protein sequence ID" value="CAG8644246.1"/>
    <property type="molecule type" value="Genomic_DNA"/>
</dbReference>
<proteinExistence type="predicted"/>
<sequence>MERFEYNEDVVYVNGGLKDDKVNPYYDQDSELRSQIKEIDERFKSIKLSEEKLIDRQTHPQSVYTSRYLCYENLPEPTNLDCANNLLSEDFGCIDDIPFENYYLS</sequence>
<feature type="non-terminal residue" evidence="1">
    <location>
        <position position="105"/>
    </location>
</feature>
<accession>A0A9N9H3C9</accession>
<evidence type="ECO:0000313" key="2">
    <source>
        <dbReference type="Proteomes" id="UP000789375"/>
    </source>
</evidence>
<keyword evidence="2" id="KW-1185">Reference proteome</keyword>
<organism evidence="1 2">
    <name type="scientific">Funneliformis mosseae</name>
    <name type="common">Endomycorrhizal fungus</name>
    <name type="synonym">Glomus mosseae</name>
    <dbReference type="NCBI Taxonomy" id="27381"/>
    <lineage>
        <taxon>Eukaryota</taxon>
        <taxon>Fungi</taxon>
        <taxon>Fungi incertae sedis</taxon>
        <taxon>Mucoromycota</taxon>
        <taxon>Glomeromycotina</taxon>
        <taxon>Glomeromycetes</taxon>
        <taxon>Glomerales</taxon>
        <taxon>Glomeraceae</taxon>
        <taxon>Funneliformis</taxon>
    </lineage>
</organism>